<evidence type="ECO:0000313" key="2">
    <source>
        <dbReference type="Proteomes" id="UP000828941"/>
    </source>
</evidence>
<organism evidence="1 2">
    <name type="scientific">Bauhinia variegata</name>
    <name type="common">Purple orchid tree</name>
    <name type="synonym">Phanera variegata</name>
    <dbReference type="NCBI Taxonomy" id="167791"/>
    <lineage>
        <taxon>Eukaryota</taxon>
        <taxon>Viridiplantae</taxon>
        <taxon>Streptophyta</taxon>
        <taxon>Embryophyta</taxon>
        <taxon>Tracheophyta</taxon>
        <taxon>Spermatophyta</taxon>
        <taxon>Magnoliopsida</taxon>
        <taxon>eudicotyledons</taxon>
        <taxon>Gunneridae</taxon>
        <taxon>Pentapetalae</taxon>
        <taxon>rosids</taxon>
        <taxon>fabids</taxon>
        <taxon>Fabales</taxon>
        <taxon>Fabaceae</taxon>
        <taxon>Cercidoideae</taxon>
        <taxon>Cercideae</taxon>
        <taxon>Bauhiniinae</taxon>
        <taxon>Bauhinia</taxon>
    </lineage>
</organism>
<reference evidence="1 2" key="1">
    <citation type="journal article" date="2022" name="DNA Res.">
        <title>Chromosomal-level genome assembly of the orchid tree Bauhinia variegata (Leguminosae; Cercidoideae) supports the allotetraploid origin hypothesis of Bauhinia.</title>
        <authorList>
            <person name="Zhong Y."/>
            <person name="Chen Y."/>
            <person name="Zheng D."/>
            <person name="Pang J."/>
            <person name="Liu Y."/>
            <person name="Luo S."/>
            <person name="Meng S."/>
            <person name="Qian L."/>
            <person name="Wei D."/>
            <person name="Dai S."/>
            <person name="Zhou R."/>
        </authorList>
    </citation>
    <scope>NUCLEOTIDE SEQUENCE [LARGE SCALE GENOMIC DNA]</scope>
    <source>
        <strain evidence="1">BV-YZ2020</strain>
    </source>
</reference>
<protein>
    <submittedName>
        <fullName evidence="1">Uncharacterized protein</fullName>
    </submittedName>
</protein>
<keyword evidence="2" id="KW-1185">Reference proteome</keyword>
<dbReference type="EMBL" id="CM039439">
    <property type="protein sequence ID" value="KAI4297394.1"/>
    <property type="molecule type" value="Genomic_DNA"/>
</dbReference>
<gene>
    <name evidence="1" type="ORF">L6164_037288</name>
</gene>
<proteinExistence type="predicted"/>
<dbReference type="Proteomes" id="UP000828941">
    <property type="component" value="Chromosome 14"/>
</dbReference>
<name>A0ACB9KJX5_BAUVA</name>
<evidence type="ECO:0000313" key="1">
    <source>
        <dbReference type="EMBL" id="KAI4297394.1"/>
    </source>
</evidence>
<accession>A0ACB9KJX5</accession>
<sequence length="90" mass="9803">MAEISRSIPPNSAGGYFGQFNTSSIENVSGNSIVLVEFNTYSNSEFDPPDVDRHFGINQNSLSSRASTNFDIEGNKGKQAHVLITYNATQ</sequence>
<comment type="caution">
    <text evidence="1">The sequence shown here is derived from an EMBL/GenBank/DDBJ whole genome shotgun (WGS) entry which is preliminary data.</text>
</comment>